<feature type="coiled-coil region" evidence="1">
    <location>
        <begin position="190"/>
        <end position="217"/>
    </location>
</feature>
<keyword evidence="1" id="KW-0175">Coiled coil</keyword>
<protein>
    <submittedName>
        <fullName evidence="4">Transposase</fullName>
    </submittedName>
</protein>
<evidence type="ECO:0000259" key="2">
    <source>
        <dbReference type="Pfam" id="PF01548"/>
    </source>
</evidence>
<dbReference type="AlphaFoldDB" id="A0A2P8C575"/>
<evidence type="ECO:0000313" key="4">
    <source>
        <dbReference type="EMBL" id="PSK80112.1"/>
    </source>
</evidence>
<dbReference type="Proteomes" id="UP000240542">
    <property type="component" value="Unassembled WGS sequence"/>
</dbReference>
<dbReference type="NCBIfam" id="NF033542">
    <property type="entry name" value="transpos_IS110"/>
    <property type="match status" value="1"/>
</dbReference>
<evidence type="ECO:0000256" key="1">
    <source>
        <dbReference type="SAM" id="Coils"/>
    </source>
</evidence>
<evidence type="ECO:0000259" key="3">
    <source>
        <dbReference type="Pfam" id="PF02371"/>
    </source>
</evidence>
<dbReference type="GO" id="GO:0006313">
    <property type="term" value="P:DNA transposition"/>
    <property type="evidence" value="ECO:0007669"/>
    <property type="project" value="InterPro"/>
</dbReference>
<feature type="domain" description="Transposase IS116/IS110/IS902 C-terminal" evidence="3">
    <location>
        <begin position="229"/>
        <end position="311"/>
    </location>
</feature>
<dbReference type="EMBL" id="PYGA01000070">
    <property type="protein sequence ID" value="PSK80112.1"/>
    <property type="molecule type" value="Genomic_DNA"/>
</dbReference>
<dbReference type="InterPro" id="IPR047650">
    <property type="entry name" value="Transpos_IS110"/>
</dbReference>
<feature type="domain" description="Transposase IS110-like N-terminal" evidence="2">
    <location>
        <begin position="10"/>
        <end position="154"/>
    </location>
</feature>
<comment type="caution">
    <text evidence="4">The sequence shown here is derived from an EMBL/GenBank/DDBJ whole genome shotgun (WGS) entry which is preliminary data.</text>
</comment>
<proteinExistence type="predicted"/>
<dbReference type="RefSeq" id="WP_106587179.1">
    <property type="nucleotide sequence ID" value="NZ_PYGA01000070.1"/>
</dbReference>
<name>A0A2P8C575_9ACTN</name>
<sequence length="354" mass="38342">MADEISVVGGIDTHTDLHQAAVIDGIGRHLATKRFETTPEGYRQLLDWLDSHGEVLAVGVEGTGAYGAEIARFLTANEVTVVEVDRPDRKARRDNGKSDPIDAYGAATAVLSGRAGGIPKTRDGIVEAIRALRVVRKSAVKARTQTINQIRTLIVTAPSVVRDKLRGLSSRELVDTLARSRPAGGLDDPASAVKTALRRLARRYQALDEEIKDADEEIGPLVTKAAPKLIALAGVGPETAGQLPASAGDNPDRLRSEAAFAHLCGAAPVPASSGRTNRHRLNRGGDRQANNALHTIVLVRMKYDQRTRDYVARRTAEGMAKKDVIRCLKRFVAREIYRHLPHVIHTAKPLLQTA</sequence>
<organism evidence="4 5">
    <name type="scientific">Murinocardiopsis flavida</name>
    <dbReference type="NCBI Taxonomy" id="645275"/>
    <lineage>
        <taxon>Bacteria</taxon>
        <taxon>Bacillati</taxon>
        <taxon>Actinomycetota</taxon>
        <taxon>Actinomycetes</taxon>
        <taxon>Streptosporangiales</taxon>
        <taxon>Nocardiopsidaceae</taxon>
        <taxon>Murinocardiopsis</taxon>
    </lineage>
</organism>
<dbReference type="PANTHER" id="PTHR33055">
    <property type="entry name" value="TRANSPOSASE FOR INSERTION SEQUENCE ELEMENT IS1111A"/>
    <property type="match status" value="1"/>
</dbReference>
<evidence type="ECO:0000313" key="5">
    <source>
        <dbReference type="Proteomes" id="UP000240542"/>
    </source>
</evidence>
<gene>
    <name evidence="4" type="ORF">CLV63_1701</name>
</gene>
<dbReference type="Pfam" id="PF01548">
    <property type="entry name" value="DEDD_Tnp_IS110"/>
    <property type="match status" value="1"/>
</dbReference>
<accession>A0A2P8C575</accession>
<dbReference type="GO" id="GO:0004803">
    <property type="term" value="F:transposase activity"/>
    <property type="evidence" value="ECO:0007669"/>
    <property type="project" value="InterPro"/>
</dbReference>
<reference evidence="4 5" key="1">
    <citation type="submission" date="2018-03" db="EMBL/GenBank/DDBJ databases">
        <title>Genomic Encyclopedia of Archaeal and Bacterial Type Strains, Phase II (KMG-II): from individual species to whole genera.</title>
        <authorList>
            <person name="Goeker M."/>
        </authorList>
    </citation>
    <scope>NUCLEOTIDE SEQUENCE [LARGE SCALE GENOMIC DNA]</scope>
    <source>
        <strain evidence="4 5">DSM 45312</strain>
    </source>
</reference>
<dbReference type="InterPro" id="IPR002525">
    <property type="entry name" value="Transp_IS110-like_N"/>
</dbReference>
<dbReference type="PANTHER" id="PTHR33055:SF16">
    <property type="entry name" value="TRANSPOSASE FOR INSERTION SEQUENCE ELEMENT IS1547"/>
    <property type="match status" value="1"/>
</dbReference>
<dbReference type="GO" id="GO:0003677">
    <property type="term" value="F:DNA binding"/>
    <property type="evidence" value="ECO:0007669"/>
    <property type="project" value="InterPro"/>
</dbReference>
<dbReference type="OrthoDB" id="4337860at2"/>
<dbReference type="InterPro" id="IPR003346">
    <property type="entry name" value="Transposase_20"/>
</dbReference>
<keyword evidence="5" id="KW-1185">Reference proteome</keyword>
<dbReference type="Pfam" id="PF02371">
    <property type="entry name" value="Transposase_20"/>
    <property type="match status" value="1"/>
</dbReference>